<gene>
    <name evidence="5" type="ORF">MNBD_GAMMA22-2330</name>
</gene>
<dbReference type="Pfam" id="PF20419">
    <property type="entry name" value="DUF6701"/>
    <property type="match status" value="1"/>
</dbReference>
<keyword evidence="1" id="KW-0732">Signal</keyword>
<feature type="region of interest" description="Disordered" evidence="3">
    <location>
        <begin position="816"/>
        <end position="841"/>
    </location>
</feature>
<dbReference type="PANTHER" id="PTHR47635:SF2">
    <property type="entry name" value="LAMG-LIKE JELLYROLL FOLD DOMAIN-CONTAINING PROTEIN"/>
    <property type="match status" value="1"/>
</dbReference>
<sequence length="1600" mass="169995">MHQNTFNNIYLSKPAHLLLLALFLILHSTSAVAWKMESRTITLNSTFTTPAFTAISFTQNYATAPLIFALPTIEGGDPSDLRIQNITNSGFEIAQVESPGRDGPHVAMTVDILVIEAGVYSLPDGTRFEAGTVTTNQVQRAATVGGAQGWETINFSSAFSATPIVLAQIQTMNNEASTPPGSTSSPWLTSVVDTITSSTVRLALERSEVNSGTVTLNETIAFIAVDSAKTGSFIDNNSVSIIYQTILSGAVVDGWDNACDNINFSSSFAGTPLVIASKATRNDSNGGWLRRCALSSSSVGLTVDEDTFFDSERAHGQEQASIIAFSRNFEYDSSFTPPPPPSVDSFWKLESAAFTMPATPSYITINFRQSYSSAPLVFLLIDNADNRPVAVRIRNVTNGSFEAIQVVAPSSTTTYTPVNVHYLAIEAGRHVLPDGTVLEAGTQSVSAIQHGNNVAGAESWATLNFNSSFVAAPTVLLQIQGMLNEPAHFAGTPSVPWLTMAIIGISNTSASIALERSEVNDGTVSSAETVAYLAIESAKTGSFTDNANNTILYETIRSSDSIVGWANACNTINFSANYVSPIVTGIKATHDGGDGGWLRRCSLSSSTIGLVVDEDTDNDTDRSHTTERASLMIFSQAFDAFIQPTPLSYYTMDEVLWDGVSSDVIDSSPNAFHALAVNGANTLGNNPALSGSPGTCRYSDLDGNNDHILLPENFPNLSSSFTITAWIYAQQINNDQRIFADDESNSGGFAFSLGDGGNGKLRFFSRNISPIILDTSAAVITQNQWYFVSAVHDATNKIRSIYVDGNLVAQDASAYTSSWGSDSGRASIGGETDASGEANPRWRFSGNIDELRIYNQALTGTEINDVKNLRHPCSVVVTSYKIVHDNNGIHCLDEAITITVVDGSGATISNYTGTIILDTQTGKGSWVSSTGSGTLLDATSNDGLASYTFVTADNGTVMVNLEYQEGTNLFNIDVYDSLNNTLRDDDSEGDITFRPFGFVITPNPVTTQISNKPFSLTLTAAGQTPASPLCGTIETYTGNQNVKFWSSYIDPNNAAIAGTPQVSINGNTIATNEAAASNQTIAFNLGVATVTTNYPDAGQIQILAKDDSNIGAPPSASGDEIIGGITPFVVKPFGFDVAIPSNPQAVDHTGSAFIRSGVSVGDSFSATISAKQWSSSDDANNDGIPDGYADADPTNNANLSDNNTTPNFGNEATKATITLTRNHFHPSIANGGSAGNLSGSTSITASNGFASSSNLRYSEVGVIELSADASNYLSNNTVSGKSSAIGRFYPNHFTISGTPILTQRSDLTGCADAYSYMDENFTIAFTIEARNADNNLTSNYEVGTGYDYSYLLSSGTLNLAAINDPTGSPSTLTSRLNQTAFSGNFTNGIATANATMQLQRITNNDGPYNDLRISSRPIDSDNITLQNSALNSDPAQTGSNTHQQLSSTSVLFGRVNISPIFGSEFLNLAVPWHTEYFVNAQTGFALNTNDNCTPLNNSLVDLSNNTANPAAGILTIAIGSSSSTAVINNNPVTAGTPNLIFGAPSVPGYVDIDINLLGLEYLQFDWDNNGTHNNNPGTARATFGNYRGDDRIIYWKELFE</sequence>
<dbReference type="SUPFAM" id="SSF49899">
    <property type="entry name" value="Concanavalin A-like lectins/glucanases"/>
    <property type="match status" value="1"/>
</dbReference>
<evidence type="ECO:0000256" key="2">
    <source>
        <dbReference type="ARBA" id="ARBA00023157"/>
    </source>
</evidence>
<feature type="compositionally biased region" description="Polar residues" evidence="3">
    <location>
        <begin position="1193"/>
        <end position="1210"/>
    </location>
</feature>
<proteinExistence type="predicted"/>
<feature type="domain" description="LamG-like jellyroll fold" evidence="4">
    <location>
        <begin position="719"/>
        <end position="861"/>
    </location>
</feature>
<dbReference type="EMBL" id="UOFS01000011">
    <property type="protein sequence ID" value="VAW92067.1"/>
    <property type="molecule type" value="Genomic_DNA"/>
</dbReference>
<protein>
    <submittedName>
        <fullName evidence="5">MSHA biogenesis protein MshQ</fullName>
    </submittedName>
</protein>
<feature type="region of interest" description="Disordered" evidence="3">
    <location>
        <begin position="1171"/>
        <end position="1210"/>
    </location>
</feature>
<dbReference type="SMART" id="SM00560">
    <property type="entry name" value="LamGL"/>
    <property type="match status" value="1"/>
</dbReference>
<keyword evidence="2" id="KW-1015">Disulfide bond</keyword>
<evidence type="ECO:0000256" key="1">
    <source>
        <dbReference type="ARBA" id="ARBA00022729"/>
    </source>
</evidence>
<organism evidence="5">
    <name type="scientific">hydrothermal vent metagenome</name>
    <dbReference type="NCBI Taxonomy" id="652676"/>
    <lineage>
        <taxon>unclassified sequences</taxon>
        <taxon>metagenomes</taxon>
        <taxon>ecological metagenomes</taxon>
    </lineage>
</organism>
<reference evidence="5" key="1">
    <citation type="submission" date="2018-06" db="EMBL/GenBank/DDBJ databases">
        <authorList>
            <person name="Zhirakovskaya E."/>
        </authorList>
    </citation>
    <scope>NUCLEOTIDE SEQUENCE</scope>
</reference>
<dbReference type="InterPro" id="IPR006558">
    <property type="entry name" value="LamG-like"/>
</dbReference>
<dbReference type="InterPro" id="IPR013320">
    <property type="entry name" value="ConA-like_dom_sf"/>
</dbReference>
<evidence type="ECO:0000256" key="3">
    <source>
        <dbReference type="SAM" id="MobiDB-lite"/>
    </source>
</evidence>
<dbReference type="PANTHER" id="PTHR47635">
    <property type="entry name" value="CUB DOMAIN-CONTAINING PROTEIN"/>
    <property type="match status" value="1"/>
</dbReference>
<evidence type="ECO:0000259" key="4">
    <source>
        <dbReference type="SMART" id="SM00560"/>
    </source>
</evidence>
<accession>A0A3B0ZXG2</accession>
<dbReference type="Pfam" id="PF13385">
    <property type="entry name" value="Laminin_G_3"/>
    <property type="match status" value="1"/>
</dbReference>
<dbReference type="Gene3D" id="2.60.120.200">
    <property type="match status" value="1"/>
</dbReference>
<name>A0A3B0ZXG2_9ZZZZ</name>
<dbReference type="InterPro" id="IPR046524">
    <property type="entry name" value="DUF6701"/>
</dbReference>
<evidence type="ECO:0000313" key="5">
    <source>
        <dbReference type="EMBL" id="VAW92067.1"/>
    </source>
</evidence>